<evidence type="ECO:0000313" key="3">
    <source>
        <dbReference type="Proteomes" id="UP000184499"/>
    </source>
</evidence>
<evidence type="ECO:0000256" key="1">
    <source>
        <dbReference type="SAM" id="MobiDB-lite"/>
    </source>
</evidence>
<feature type="region of interest" description="Disordered" evidence="1">
    <location>
        <begin position="120"/>
        <end position="152"/>
    </location>
</feature>
<protein>
    <submittedName>
        <fullName evidence="2">Uncharacterized protein</fullName>
    </submittedName>
</protein>
<evidence type="ECO:0000313" key="2">
    <source>
        <dbReference type="EMBL" id="OJJ69781.1"/>
    </source>
</evidence>
<dbReference type="Proteomes" id="UP000184499">
    <property type="component" value="Unassembled WGS sequence"/>
</dbReference>
<proteinExistence type="predicted"/>
<dbReference type="GeneID" id="93580932"/>
<dbReference type="VEuPathDB" id="FungiDB:ASPBRDRAFT_640139"/>
<organism evidence="2 3">
    <name type="scientific">Aspergillus brasiliensis (strain CBS 101740 / IMI 381727 / IBT 21946)</name>
    <dbReference type="NCBI Taxonomy" id="767769"/>
    <lineage>
        <taxon>Eukaryota</taxon>
        <taxon>Fungi</taxon>
        <taxon>Dikarya</taxon>
        <taxon>Ascomycota</taxon>
        <taxon>Pezizomycotina</taxon>
        <taxon>Eurotiomycetes</taxon>
        <taxon>Eurotiomycetidae</taxon>
        <taxon>Eurotiales</taxon>
        <taxon>Aspergillaceae</taxon>
        <taxon>Aspergillus</taxon>
        <taxon>Aspergillus subgen. Circumdati</taxon>
    </lineage>
</organism>
<sequence length="361" mass="39677">MQEWDLWFDDPAYPNRKWAHTLSWDPVSLALPNPVYKAVTSIMPPQFPPSFSLNGVKPSGPGQKIYVGKFPFGSWELEFVDTDGITRTVGTPEAVVPQIDGSHYIYDAPPSQQFPYYRRKRDLSASSPAEEESHERAISRNASMSTWEEPHEIPGLSRRADFSGISFLDSRVYTEVLGCPLDSEMEPCSDCDLLGGPAPIPAGAGSDEPTAVSTSMASHPTTSTTTTATTSLPTIPPDTKPLCFRDTEGQDHLHQSFTSDEYQLARVGLCAGQTLHIGDDPHIWTHPNTNLVASAAWASDQTGCHTRADFLMTQTCETWIQEILESCDDPIVDPDYYGGTFVYSGPNGCVTYYLGKELLVS</sequence>
<reference evidence="3" key="1">
    <citation type="journal article" date="2017" name="Genome Biol.">
        <title>Comparative genomics reveals high biological diversity and specific adaptations in the industrially and medically important fungal genus Aspergillus.</title>
        <authorList>
            <person name="de Vries R.P."/>
            <person name="Riley R."/>
            <person name="Wiebenga A."/>
            <person name="Aguilar-Osorio G."/>
            <person name="Amillis S."/>
            <person name="Uchima C.A."/>
            <person name="Anderluh G."/>
            <person name="Asadollahi M."/>
            <person name="Askin M."/>
            <person name="Barry K."/>
            <person name="Battaglia E."/>
            <person name="Bayram O."/>
            <person name="Benocci T."/>
            <person name="Braus-Stromeyer S.A."/>
            <person name="Caldana C."/>
            <person name="Canovas D."/>
            <person name="Cerqueira G.C."/>
            <person name="Chen F."/>
            <person name="Chen W."/>
            <person name="Choi C."/>
            <person name="Clum A."/>
            <person name="Dos Santos R.A."/>
            <person name="Damasio A.R."/>
            <person name="Diallinas G."/>
            <person name="Emri T."/>
            <person name="Fekete E."/>
            <person name="Flipphi M."/>
            <person name="Freyberg S."/>
            <person name="Gallo A."/>
            <person name="Gournas C."/>
            <person name="Habgood R."/>
            <person name="Hainaut M."/>
            <person name="Harispe M.L."/>
            <person name="Henrissat B."/>
            <person name="Hilden K.S."/>
            <person name="Hope R."/>
            <person name="Hossain A."/>
            <person name="Karabika E."/>
            <person name="Karaffa L."/>
            <person name="Karanyi Z."/>
            <person name="Krasevec N."/>
            <person name="Kuo A."/>
            <person name="Kusch H."/>
            <person name="LaButti K."/>
            <person name="Lagendijk E.L."/>
            <person name="Lapidus A."/>
            <person name="Levasseur A."/>
            <person name="Lindquist E."/>
            <person name="Lipzen A."/>
            <person name="Logrieco A.F."/>
            <person name="MacCabe A."/>
            <person name="Maekelae M.R."/>
            <person name="Malavazi I."/>
            <person name="Melin P."/>
            <person name="Meyer V."/>
            <person name="Mielnichuk N."/>
            <person name="Miskei M."/>
            <person name="Molnar A.P."/>
            <person name="Mule G."/>
            <person name="Ngan C.Y."/>
            <person name="Orejas M."/>
            <person name="Orosz E."/>
            <person name="Ouedraogo J.P."/>
            <person name="Overkamp K.M."/>
            <person name="Park H.-S."/>
            <person name="Perrone G."/>
            <person name="Piumi F."/>
            <person name="Punt P.J."/>
            <person name="Ram A.F."/>
            <person name="Ramon A."/>
            <person name="Rauscher S."/>
            <person name="Record E."/>
            <person name="Riano-Pachon D.M."/>
            <person name="Robert V."/>
            <person name="Roehrig J."/>
            <person name="Ruller R."/>
            <person name="Salamov A."/>
            <person name="Salih N.S."/>
            <person name="Samson R.A."/>
            <person name="Sandor E."/>
            <person name="Sanguinetti M."/>
            <person name="Schuetze T."/>
            <person name="Sepcic K."/>
            <person name="Shelest E."/>
            <person name="Sherlock G."/>
            <person name="Sophianopoulou V."/>
            <person name="Squina F.M."/>
            <person name="Sun H."/>
            <person name="Susca A."/>
            <person name="Todd R.B."/>
            <person name="Tsang A."/>
            <person name="Unkles S.E."/>
            <person name="van de Wiele N."/>
            <person name="van Rossen-Uffink D."/>
            <person name="Oliveira J.V."/>
            <person name="Vesth T.C."/>
            <person name="Visser J."/>
            <person name="Yu J.-H."/>
            <person name="Zhou M."/>
            <person name="Andersen M.R."/>
            <person name="Archer D.B."/>
            <person name="Baker S.E."/>
            <person name="Benoit I."/>
            <person name="Brakhage A.A."/>
            <person name="Braus G.H."/>
            <person name="Fischer R."/>
            <person name="Frisvad J.C."/>
            <person name="Goldman G.H."/>
            <person name="Houbraken J."/>
            <person name="Oakley B."/>
            <person name="Pocsi I."/>
            <person name="Scazzocchio C."/>
            <person name="Seiboth B."/>
            <person name="vanKuyk P.A."/>
            <person name="Wortman J."/>
            <person name="Dyer P.S."/>
            <person name="Grigoriev I.V."/>
        </authorList>
    </citation>
    <scope>NUCLEOTIDE SEQUENCE [LARGE SCALE GENOMIC DNA]</scope>
    <source>
        <strain evidence="3">CBS 101740 / IMI 381727 / IBT 21946</strain>
    </source>
</reference>
<feature type="region of interest" description="Disordered" evidence="1">
    <location>
        <begin position="200"/>
        <end position="236"/>
    </location>
</feature>
<dbReference type="AlphaFoldDB" id="A0A1L9UDQ1"/>
<feature type="compositionally biased region" description="Low complexity" evidence="1">
    <location>
        <begin position="213"/>
        <end position="233"/>
    </location>
</feature>
<dbReference type="RefSeq" id="XP_067477030.1">
    <property type="nucleotide sequence ID" value="XM_067628444.1"/>
</dbReference>
<dbReference type="EMBL" id="KV878687">
    <property type="protein sequence ID" value="OJJ69781.1"/>
    <property type="molecule type" value="Genomic_DNA"/>
</dbReference>
<gene>
    <name evidence="2" type="ORF">ASPBRDRAFT_640139</name>
</gene>
<keyword evidence="3" id="KW-1185">Reference proteome</keyword>
<dbReference type="OrthoDB" id="4509524at2759"/>
<name>A0A1L9UDQ1_ASPBC</name>
<accession>A0A1L9UDQ1</accession>